<keyword evidence="4" id="KW-0408">Iron</keyword>
<comment type="caution">
    <text evidence="6">The sequence shown here is derived from an EMBL/GenBank/DDBJ whole genome shotgun (WGS) entry which is preliminary data.</text>
</comment>
<dbReference type="InterPro" id="IPR001486">
    <property type="entry name" value="Hemoglobin_trunc"/>
</dbReference>
<dbReference type="EMBL" id="JASMWN010000013">
    <property type="protein sequence ID" value="MDU9005251.1"/>
    <property type="molecule type" value="Genomic_DNA"/>
</dbReference>
<keyword evidence="1" id="KW-0813">Transport</keyword>
<dbReference type="SUPFAM" id="SSF46458">
    <property type="entry name" value="Globin-like"/>
    <property type="match status" value="1"/>
</dbReference>
<dbReference type="Proteomes" id="UP001255416">
    <property type="component" value="Unassembled WGS sequence"/>
</dbReference>
<comment type="similarity">
    <text evidence="5">Belongs to the truncated hemoglobin family. Group II subfamily.</text>
</comment>
<name>A0ABU3VGE3_9RHOB</name>
<evidence type="ECO:0000313" key="7">
    <source>
        <dbReference type="Proteomes" id="UP001255416"/>
    </source>
</evidence>
<dbReference type="PANTHER" id="PTHR47366">
    <property type="entry name" value="TWO-ON-TWO HEMOGLOBIN-3"/>
    <property type="match status" value="1"/>
</dbReference>
<keyword evidence="2" id="KW-0349">Heme</keyword>
<dbReference type="Pfam" id="PF01152">
    <property type="entry name" value="Bac_globin"/>
    <property type="match status" value="1"/>
</dbReference>
<dbReference type="InterPro" id="IPR009050">
    <property type="entry name" value="Globin-like_sf"/>
</dbReference>
<dbReference type="CDD" id="cd14773">
    <property type="entry name" value="TrHb2_PhHbO-like_O"/>
    <property type="match status" value="1"/>
</dbReference>
<keyword evidence="7" id="KW-1185">Reference proteome</keyword>
<dbReference type="InterPro" id="IPR044203">
    <property type="entry name" value="GlbO/GLB3-like"/>
</dbReference>
<dbReference type="Gene3D" id="1.10.490.10">
    <property type="entry name" value="Globins"/>
    <property type="match status" value="1"/>
</dbReference>
<evidence type="ECO:0000256" key="3">
    <source>
        <dbReference type="ARBA" id="ARBA00022723"/>
    </source>
</evidence>
<evidence type="ECO:0000256" key="5">
    <source>
        <dbReference type="ARBA" id="ARBA00034496"/>
    </source>
</evidence>
<sequence>MTKPRVIDHIGGEDGLRKLVNDFYDIVESIPEGQSLRMLHARGHGIPLARTELFDFLSGFMGGRRHYMEKHGHMDIRLIHAHVPIGPQDAEDWLTCMDGALAMNRLDDPEIDRLRAVFRRLCLMLVNDLAAWGMPSEPAQSPGPRS</sequence>
<evidence type="ECO:0000256" key="4">
    <source>
        <dbReference type="ARBA" id="ARBA00023004"/>
    </source>
</evidence>
<dbReference type="InterPro" id="IPR012292">
    <property type="entry name" value="Globin/Proto"/>
</dbReference>
<evidence type="ECO:0000256" key="2">
    <source>
        <dbReference type="ARBA" id="ARBA00022617"/>
    </source>
</evidence>
<keyword evidence="3" id="KW-0479">Metal-binding</keyword>
<dbReference type="PANTHER" id="PTHR47366:SF1">
    <property type="entry name" value="TWO-ON-TWO HEMOGLOBIN-3"/>
    <property type="match status" value="1"/>
</dbReference>
<gene>
    <name evidence="6" type="ORF">QO231_15505</name>
</gene>
<evidence type="ECO:0000313" key="6">
    <source>
        <dbReference type="EMBL" id="MDU9005251.1"/>
    </source>
</evidence>
<protein>
    <submittedName>
        <fullName evidence="6">Group II truncated hemoglobin</fullName>
    </submittedName>
</protein>
<proteinExistence type="inferred from homology"/>
<reference evidence="7" key="1">
    <citation type="submission" date="2023-05" db="EMBL/GenBank/DDBJ databases">
        <title>Sedimentitalea sp. nov. JM2-8.</title>
        <authorList>
            <person name="Huang J."/>
        </authorList>
    </citation>
    <scope>NUCLEOTIDE SEQUENCE [LARGE SCALE GENOMIC DNA]</scope>
    <source>
        <strain evidence="7">KHS03</strain>
    </source>
</reference>
<evidence type="ECO:0000256" key="1">
    <source>
        <dbReference type="ARBA" id="ARBA00022448"/>
    </source>
</evidence>
<accession>A0ABU3VGE3</accession>
<dbReference type="RefSeq" id="WP_316778259.1">
    <property type="nucleotide sequence ID" value="NZ_JASMWN010000013.1"/>
</dbReference>
<organism evidence="6 7">
    <name type="scientific">Sedimentitalea todarodis</name>
    <dbReference type="NCBI Taxonomy" id="1631240"/>
    <lineage>
        <taxon>Bacteria</taxon>
        <taxon>Pseudomonadati</taxon>
        <taxon>Pseudomonadota</taxon>
        <taxon>Alphaproteobacteria</taxon>
        <taxon>Rhodobacterales</taxon>
        <taxon>Paracoccaceae</taxon>
        <taxon>Sedimentitalea</taxon>
    </lineage>
</organism>